<dbReference type="Pfam" id="PF05893">
    <property type="entry name" value="LuxC"/>
    <property type="match status" value="1"/>
</dbReference>
<evidence type="ECO:0000256" key="9">
    <source>
        <dbReference type="SAM" id="MobiDB-lite"/>
    </source>
</evidence>
<evidence type="ECO:0000256" key="6">
    <source>
        <dbReference type="ARBA" id="ARBA00023002"/>
    </source>
</evidence>
<evidence type="ECO:0000313" key="12">
    <source>
        <dbReference type="Proteomes" id="UP001199054"/>
    </source>
</evidence>
<dbReference type="SUPFAM" id="SSF53720">
    <property type="entry name" value="ALDH-like"/>
    <property type="match status" value="1"/>
</dbReference>
<dbReference type="SUPFAM" id="SSF56801">
    <property type="entry name" value="Acetyl-CoA synthetase-like"/>
    <property type="match status" value="1"/>
</dbReference>
<feature type="compositionally biased region" description="Low complexity" evidence="9">
    <location>
        <begin position="357"/>
        <end position="375"/>
    </location>
</feature>
<comment type="similarity">
    <text evidence="3">Belongs to the LuxC family.</text>
</comment>
<dbReference type="PANTHER" id="PTHR43845">
    <property type="entry name" value="BLR5969 PROTEIN"/>
    <property type="match status" value="1"/>
</dbReference>
<evidence type="ECO:0000256" key="1">
    <source>
        <dbReference type="ARBA" id="ARBA00003277"/>
    </source>
</evidence>
<dbReference type="Gene3D" id="3.40.50.12780">
    <property type="entry name" value="N-terminal domain of ligase-like"/>
    <property type="match status" value="1"/>
</dbReference>
<evidence type="ECO:0000256" key="5">
    <source>
        <dbReference type="ARBA" id="ARBA00022857"/>
    </source>
</evidence>
<dbReference type="EMBL" id="JAJAUY010000092">
    <property type="protein sequence ID" value="MCB5181826.1"/>
    <property type="molecule type" value="Genomic_DNA"/>
</dbReference>
<feature type="region of interest" description="Disordered" evidence="9">
    <location>
        <begin position="356"/>
        <end position="375"/>
    </location>
</feature>
<keyword evidence="5" id="KW-0521">NADP</keyword>
<dbReference type="PANTHER" id="PTHR43845:SF1">
    <property type="entry name" value="BLR5969 PROTEIN"/>
    <property type="match status" value="1"/>
</dbReference>
<evidence type="ECO:0000256" key="7">
    <source>
        <dbReference type="ARBA" id="ARBA00023223"/>
    </source>
</evidence>
<dbReference type="RefSeq" id="WP_226728923.1">
    <property type="nucleotide sequence ID" value="NZ_JAJAUY010000092.1"/>
</dbReference>
<evidence type="ECO:0000256" key="2">
    <source>
        <dbReference type="ARBA" id="ARBA00004908"/>
    </source>
</evidence>
<proteinExistence type="inferred from homology"/>
<name>A0ABS8BB36_9ACTN</name>
<comment type="pathway">
    <text evidence="2">Lipid metabolism; fatty acid reduction for biolumincescence.</text>
</comment>
<dbReference type="Pfam" id="PF00501">
    <property type="entry name" value="AMP-binding"/>
    <property type="match status" value="1"/>
</dbReference>
<dbReference type="InterPro" id="IPR016161">
    <property type="entry name" value="Ald_DH/histidinol_DH"/>
</dbReference>
<dbReference type="InterPro" id="IPR008670">
    <property type="entry name" value="CoA_reduct_LuxC"/>
</dbReference>
<dbReference type="InterPro" id="IPR000873">
    <property type="entry name" value="AMP-dep_synth/lig_dom"/>
</dbReference>
<evidence type="ECO:0000259" key="10">
    <source>
        <dbReference type="Pfam" id="PF00501"/>
    </source>
</evidence>
<keyword evidence="6" id="KW-0560">Oxidoreductase</keyword>
<dbReference type="EC" id="1.2.1.50" evidence="4"/>
<dbReference type="Gene3D" id="3.40.309.10">
    <property type="entry name" value="Aldehyde Dehydrogenase, Chain A, domain 2"/>
    <property type="match status" value="1"/>
</dbReference>
<feature type="domain" description="AMP-dependent synthetase/ligase" evidence="10">
    <location>
        <begin position="553"/>
        <end position="750"/>
    </location>
</feature>
<organism evidence="11 12">
    <name type="scientific">Streptomyces antimicrobicus</name>
    <dbReference type="NCBI Taxonomy" id="2883108"/>
    <lineage>
        <taxon>Bacteria</taxon>
        <taxon>Bacillati</taxon>
        <taxon>Actinomycetota</taxon>
        <taxon>Actinomycetes</taxon>
        <taxon>Kitasatosporales</taxon>
        <taxon>Streptomycetaceae</taxon>
        <taxon>Streptomyces</taxon>
    </lineage>
</organism>
<evidence type="ECO:0000256" key="4">
    <source>
        <dbReference type="ARBA" id="ARBA00013020"/>
    </source>
</evidence>
<reference evidence="11 12" key="1">
    <citation type="submission" date="2021-10" db="EMBL/GenBank/DDBJ databases">
        <title>Streptomyces sp. strain SMC 277, a novel streptomycete isolated from soil.</title>
        <authorList>
            <person name="Chanama M."/>
        </authorList>
    </citation>
    <scope>NUCLEOTIDE SEQUENCE [LARGE SCALE GENOMIC DNA]</scope>
    <source>
        <strain evidence="11 12">SMC 277</strain>
    </source>
</reference>
<dbReference type="InterPro" id="IPR016162">
    <property type="entry name" value="Ald_DH_N"/>
</dbReference>
<accession>A0ABS8BB36</accession>
<comment type="caution">
    <text evidence="11">The sequence shown here is derived from an EMBL/GenBank/DDBJ whole genome shotgun (WGS) entry which is preliminary data.</text>
</comment>
<gene>
    <name evidence="11" type="ORF">LG632_20895</name>
</gene>
<dbReference type="Proteomes" id="UP001199054">
    <property type="component" value="Unassembled WGS sequence"/>
</dbReference>
<evidence type="ECO:0000256" key="8">
    <source>
        <dbReference type="ARBA" id="ARBA00049412"/>
    </source>
</evidence>
<protein>
    <recommendedName>
        <fullName evidence="4">long-chain-fatty-acyl-CoA reductase</fullName>
        <ecNumber evidence="4">1.2.1.50</ecNumber>
    </recommendedName>
</protein>
<evidence type="ECO:0000313" key="11">
    <source>
        <dbReference type="EMBL" id="MCB5181826.1"/>
    </source>
</evidence>
<comment type="function">
    <text evidence="1">LuxC is the fatty acid reductase enzyme responsible for synthesis of the aldehyde substrate for the luminescent reaction catalyzed by luciferase.</text>
</comment>
<sequence length="899" mass="95613">MTMSGTTTTTTTGNATAVAAGDAAAAGTVGATGTAAATGAAAGTAAGTVAATGTAAGHATVPGDACHYWQGAFIGDEEAGRRLAGLPAAVEAVLGTALEPETVLAACDALATALLDPDHAVHARLAVHLPEGEDPALLSELGHHLGRRELTRKLRRELGSAAPGRLNRPDPRETVYEAWAPVGLVAHVAPGNAATVAPLSIVEGLLAGNVNILKTSGDDTLLTQALMAELAALDPSGALAARIMVLRFPSSRQEWLRLMCAPADAVAVWGGEGAVEGVAAHVPAGCRLVEWGHRISFAYLTRDAWADEAALGALADDVCRFEQQACASPQVVYLDTEDEAEVFAFAERFSAVLASRPPAAAQPGGQPSGPAEEAELTTTELVARLEEHLGLTRVFAAADGSWRVMADTRSPLTASPLHRSVWVKPLPREQLIATLRPMRRYLQTAGIAGSRTDIAELSRTVLAAGVTRVTPVGSMLDSYAGEPHDGVYALQRYSRRVAVQADPARFATTACLDDLARPVVLPPPTGPLLGKEEVQELGRHVTRADAELYFRSGGSTGAPALSLFSYDDYDTQMHAAARGLLAAGYDPVGDRTANLFYCGGMYGSFISFFSILERLGGVQLPLAAGPDHRATARTLIDHGVDTLFGMPSYLWQLLHAEADALRAYGGLRKVFYGGEHFTDEQQRTLKDTFGIEVVRSITYGSTDLGPLGYQCTESSGGVHHLHADLHTMEILDLEEDRPVTPGETGRLVFTTHARRGQQLGRYVIGDLGRAVPGRCPCGSRSPRFELRGRTGDVMRVATYFLNHRRFVALAEEDGGHRGELQIQLTAQEAREHLTVRVERTATTDPHHLREVFLTGYPELRSAVTEGLLDLTVEAVDTTHLHRSPTSGKLHTVLDLRTRA</sequence>
<dbReference type="InterPro" id="IPR016163">
    <property type="entry name" value="Ald_DH_C"/>
</dbReference>
<dbReference type="InterPro" id="IPR042099">
    <property type="entry name" value="ANL_N_sf"/>
</dbReference>
<dbReference type="Gene3D" id="3.40.605.10">
    <property type="entry name" value="Aldehyde Dehydrogenase, Chain A, domain 1"/>
    <property type="match status" value="1"/>
</dbReference>
<evidence type="ECO:0000256" key="3">
    <source>
        <dbReference type="ARBA" id="ARBA00010915"/>
    </source>
</evidence>
<keyword evidence="7" id="KW-0455">Luminescence</keyword>
<comment type="catalytic activity">
    <reaction evidence="8">
        <text>a long-chain fatty aldehyde + NADP(+) + CoA = a long-chain fatty acyl-CoA + NADPH + H(+)</text>
        <dbReference type="Rhea" id="RHEA:15437"/>
        <dbReference type="ChEBI" id="CHEBI:15378"/>
        <dbReference type="ChEBI" id="CHEBI:17176"/>
        <dbReference type="ChEBI" id="CHEBI:57287"/>
        <dbReference type="ChEBI" id="CHEBI:57783"/>
        <dbReference type="ChEBI" id="CHEBI:58349"/>
        <dbReference type="ChEBI" id="CHEBI:83139"/>
        <dbReference type="EC" id="1.2.1.50"/>
    </reaction>
</comment>
<keyword evidence="12" id="KW-1185">Reference proteome</keyword>